<evidence type="ECO:0000313" key="4">
    <source>
        <dbReference type="Proteomes" id="UP000199421"/>
    </source>
</evidence>
<evidence type="ECO:0000259" key="2">
    <source>
        <dbReference type="PROSITE" id="PS50110"/>
    </source>
</evidence>
<dbReference type="InterPro" id="IPR011006">
    <property type="entry name" value="CheY-like_superfamily"/>
</dbReference>
<dbReference type="STRING" id="407022.SAMN05661044_00093"/>
<evidence type="ECO:0000313" key="3">
    <source>
        <dbReference type="EMBL" id="SEK37821.1"/>
    </source>
</evidence>
<dbReference type="AlphaFoldDB" id="A0A1H7GIB0"/>
<organism evidence="3 4">
    <name type="scientific">Olivibacter domesticus</name>
    <name type="common">Pseudosphingobacterium domesticum</name>
    <dbReference type="NCBI Taxonomy" id="407022"/>
    <lineage>
        <taxon>Bacteria</taxon>
        <taxon>Pseudomonadati</taxon>
        <taxon>Bacteroidota</taxon>
        <taxon>Sphingobacteriia</taxon>
        <taxon>Sphingobacteriales</taxon>
        <taxon>Sphingobacteriaceae</taxon>
        <taxon>Olivibacter</taxon>
    </lineage>
</organism>
<feature type="domain" description="Response regulatory" evidence="2">
    <location>
        <begin position="5"/>
        <end position="122"/>
    </location>
</feature>
<protein>
    <submittedName>
        <fullName evidence="3">Response regulator receiver domain-containing protein</fullName>
    </submittedName>
</protein>
<dbReference type="Gene3D" id="3.40.50.2300">
    <property type="match status" value="1"/>
</dbReference>
<keyword evidence="4" id="KW-1185">Reference proteome</keyword>
<dbReference type="GO" id="GO:0000160">
    <property type="term" value="P:phosphorelay signal transduction system"/>
    <property type="evidence" value="ECO:0007669"/>
    <property type="project" value="InterPro"/>
</dbReference>
<sequence>MKRLTCAVVEDEPLAIQMLTGYIARRADLELISVMDNVCDFHDVIKKIAPDLIFLDFQTPCFDGDIGKILISISTRSVIINISASPVSYFTNTLQKSLKRNVYELLKPFSFEKFNECIDFLLNK</sequence>
<dbReference type="Proteomes" id="UP000199421">
    <property type="component" value="Unassembled WGS sequence"/>
</dbReference>
<name>A0A1H7GIB0_OLID1</name>
<accession>A0A1H7GIB0</accession>
<proteinExistence type="predicted"/>
<evidence type="ECO:0000256" key="1">
    <source>
        <dbReference type="PROSITE-ProRule" id="PRU00169"/>
    </source>
</evidence>
<dbReference type="InterPro" id="IPR001789">
    <property type="entry name" value="Sig_transdc_resp-reg_receiver"/>
</dbReference>
<dbReference type="OrthoDB" id="9787344at2"/>
<keyword evidence="1" id="KW-0597">Phosphoprotein</keyword>
<feature type="modified residue" description="4-aspartylphosphate" evidence="1">
    <location>
        <position position="56"/>
    </location>
</feature>
<dbReference type="EMBL" id="FOAF01000001">
    <property type="protein sequence ID" value="SEK37821.1"/>
    <property type="molecule type" value="Genomic_DNA"/>
</dbReference>
<reference evidence="4" key="1">
    <citation type="submission" date="2016-10" db="EMBL/GenBank/DDBJ databases">
        <authorList>
            <person name="Varghese N."/>
            <person name="Submissions S."/>
        </authorList>
    </citation>
    <scope>NUCLEOTIDE SEQUENCE [LARGE SCALE GENOMIC DNA]</scope>
    <source>
        <strain evidence="4">DSM 18733</strain>
    </source>
</reference>
<dbReference type="PROSITE" id="PS50110">
    <property type="entry name" value="RESPONSE_REGULATORY"/>
    <property type="match status" value="1"/>
</dbReference>
<dbReference type="SUPFAM" id="SSF52172">
    <property type="entry name" value="CheY-like"/>
    <property type="match status" value="1"/>
</dbReference>
<gene>
    <name evidence="3" type="ORF">SAMN05661044_00093</name>
</gene>
<dbReference type="RefSeq" id="WP_093316516.1">
    <property type="nucleotide sequence ID" value="NZ_FOAF01000001.1"/>
</dbReference>